<feature type="compositionally biased region" description="Basic and acidic residues" evidence="2">
    <location>
        <begin position="25"/>
        <end position="35"/>
    </location>
</feature>
<reference evidence="4 5" key="1">
    <citation type="submission" date="2014-04" db="EMBL/GenBank/DDBJ databases">
        <title>A new species of microsporidia sheds light on the evolution of extreme parasitism.</title>
        <authorList>
            <person name="Haag K.L."/>
            <person name="James T.Y."/>
            <person name="Larsson R."/>
            <person name="Schaer T.M."/>
            <person name="Refardt D."/>
            <person name="Pombert J.-F."/>
            <person name="Ebert D."/>
        </authorList>
    </citation>
    <scope>NUCLEOTIDE SEQUENCE [LARGE SCALE GENOMIC DNA]</scope>
    <source>
        <strain evidence="4 5">UGP3</strain>
        <tissue evidence="4">Spores</tissue>
    </source>
</reference>
<dbReference type="HOGENOM" id="CLU_630189_0_0_1"/>
<evidence type="ECO:0000313" key="5">
    <source>
        <dbReference type="Proteomes" id="UP000029725"/>
    </source>
</evidence>
<dbReference type="PROSITE" id="PS50157">
    <property type="entry name" value="ZINC_FINGER_C2H2_2"/>
    <property type="match status" value="1"/>
</dbReference>
<feature type="compositionally biased region" description="Low complexity" evidence="2">
    <location>
        <begin position="211"/>
        <end position="229"/>
    </location>
</feature>
<keyword evidence="1" id="KW-0863">Zinc-finger</keyword>
<organism evidence="4 5">
    <name type="scientific">Mitosporidium daphniae</name>
    <dbReference type="NCBI Taxonomy" id="1485682"/>
    <lineage>
        <taxon>Eukaryota</taxon>
        <taxon>Fungi</taxon>
        <taxon>Fungi incertae sedis</taxon>
        <taxon>Microsporidia</taxon>
        <taxon>Mitosporidium</taxon>
    </lineage>
</organism>
<comment type="caution">
    <text evidence="4">The sequence shown here is derived from an EMBL/GenBank/DDBJ whole genome shotgun (WGS) entry which is preliminary data.</text>
</comment>
<protein>
    <recommendedName>
        <fullName evidence="3">C2H2-type domain-containing protein</fullName>
    </recommendedName>
</protein>
<dbReference type="InterPro" id="IPR013087">
    <property type="entry name" value="Znf_C2H2_type"/>
</dbReference>
<feature type="domain" description="C2H2-type" evidence="3">
    <location>
        <begin position="347"/>
        <end position="371"/>
    </location>
</feature>
<proteinExistence type="predicted"/>
<feature type="compositionally biased region" description="Polar residues" evidence="2">
    <location>
        <begin position="199"/>
        <end position="210"/>
    </location>
</feature>
<dbReference type="VEuPathDB" id="MicrosporidiaDB:DI09_104p80"/>
<dbReference type="GeneID" id="25257919"/>
<accession>A0A098VZL4</accession>
<name>A0A098VZL4_9MICR</name>
<evidence type="ECO:0000256" key="1">
    <source>
        <dbReference type="PROSITE-ProRule" id="PRU00042"/>
    </source>
</evidence>
<dbReference type="AlphaFoldDB" id="A0A098VZL4"/>
<evidence type="ECO:0000313" key="4">
    <source>
        <dbReference type="EMBL" id="KGG53201.1"/>
    </source>
</evidence>
<feature type="region of interest" description="Disordered" evidence="2">
    <location>
        <begin position="1"/>
        <end position="86"/>
    </location>
</feature>
<evidence type="ECO:0000259" key="3">
    <source>
        <dbReference type="PROSITE" id="PS50157"/>
    </source>
</evidence>
<gene>
    <name evidence="4" type="ORF">DI09_104p80</name>
</gene>
<feature type="compositionally biased region" description="Acidic residues" evidence="2">
    <location>
        <begin position="36"/>
        <end position="49"/>
    </location>
</feature>
<evidence type="ECO:0000256" key="2">
    <source>
        <dbReference type="SAM" id="MobiDB-lite"/>
    </source>
</evidence>
<feature type="compositionally biased region" description="Acidic residues" evidence="2">
    <location>
        <begin position="395"/>
        <end position="405"/>
    </location>
</feature>
<dbReference type="GO" id="GO:0008270">
    <property type="term" value="F:zinc ion binding"/>
    <property type="evidence" value="ECO:0007669"/>
    <property type="project" value="UniProtKB-KW"/>
</dbReference>
<sequence length="435" mass="47002">MEEIAAVASRRPLATDASGFPNRRYKSEGIYKSDEDQLDEQVSSDEQSEEKENGNREYGQYDGEWGTSSSPPSSSSPSSASSTISGQSAIRIIKFKIPGHEESDIPTYGDVDVNVDIISEVSSEPDGMGAASSIKRPKRKAPPPPLLTARKAQHLSASSKPSIMKGRQITAKVTSPASTIKPSMGTKVASMIPSTIKAVSTASRTTTQSNSKTSTPASKPSAAGSKGAPRIQDLPGYISDMRAFVQEMRSIRLRPWLRAQADLHGIGSDPTAEISIGTVPVSSASISVPVWIRCDGGTSSARRRQNRRQSTIVAPQINGTTAAEGDAVIKLLSSLLKRIPAAADEGYLCEVPRCAKVFHEKEKYRRHLHNHVRTIKHQQARNSAPASSHAFSAEHEEEDDDDEDNIPLISPPSVDSRTAWAVRLYPLQVEATRHS</sequence>
<feature type="compositionally biased region" description="Polar residues" evidence="2">
    <location>
        <begin position="380"/>
        <end position="390"/>
    </location>
</feature>
<dbReference type="EMBL" id="JMKJ01000005">
    <property type="protein sequence ID" value="KGG53201.1"/>
    <property type="molecule type" value="Genomic_DNA"/>
</dbReference>
<feature type="region of interest" description="Disordered" evidence="2">
    <location>
        <begin position="374"/>
        <end position="413"/>
    </location>
</feature>
<feature type="region of interest" description="Disordered" evidence="2">
    <location>
        <begin position="123"/>
        <end position="178"/>
    </location>
</feature>
<keyword evidence="1" id="KW-0862">Zinc</keyword>
<keyword evidence="1" id="KW-0479">Metal-binding</keyword>
<dbReference type="RefSeq" id="XP_013239639.1">
    <property type="nucleotide sequence ID" value="XM_013384185.1"/>
</dbReference>
<keyword evidence="5" id="KW-1185">Reference proteome</keyword>
<dbReference type="PROSITE" id="PS00028">
    <property type="entry name" value="ZINC_FINGER_C2H2_1"/>
    <property type="match status" value="1"/>
</dbReference>
<feature type="region of interest" description="Disordered" evidence="2">
    <location>
        <begin position="199"/>
        <end position="233"/>
    </location>
</feature>
<feature type="compositionally biased region" description="Low complexity" evidence="2">
    <location>
        <begin position="68"/>
        <end position="82"/>
    </location>
</feature>
<dbReference type="Proteomes" id="UP000029725">
    <property type="component" value="Unassembled WGS sequence"/>
</dbReference>